<feature type="compositionally biased region" description="Basic and acidic residues" evidence="2">
    <location>
        <begin position="134"/>
        <end position="144"/>
    </location>
</feature>
<protein>
    <recommendedName>
        <fullName evidence="5">Lebercilin domain-containing protein</fullName>
    </recommendedName>
</protein>
<feature type="compositionally biased region" description="Basic and acidic residues" evidence="2">
    <location>
        <begin position="165"/>
        <end position="187"/>
    </location>
</feature>
<proteinExistence type="predicted"/>
<dbReference type="Proteomes" id="UP001162131">
    <property type="component" value="Unassembled WGS sequence"/>
</dbReference>
<reference evidence="3" key="1">
    <citation type="submission" date="2021-09" db="EMBL/GenBank/DDBJ databases">
        <authorList>
            <consortium name="AG Swart"/>
            <person name="Singh M."/>
            <person name="Singh A."/>
            <person name="Seah K."/>
            <person name="Emmerich C."/>
        </authorList>
    </citation>
    <scope>NUCLEOTIDE SEQUENCE</scope>
    <source>
        <strain evidence="3">ATCC30299</strain>
    </source>
</reference>
<evidence type="ECO:0000313" key="4">
    <source>
        <dbReference type="Proteomes" id="UP001162131"/>
    </source>
</evidence>
<accession>A0AAU9IFW3</accession>
<dbReference type="AlphaFoldDB" id="A0AAU9IFW3"/>
<feature type="region of interest" description="Disordered" evidence="2">
    <location>
        <begin position="356"/>
        <end position="389"/>
    </location>
</feature>
<feature type="region of interest" description="Disordered" evidence="2">
    <location>
        <begin position="401"/>
        <end position="422"/>
    </location>
</feature>
<keyword evidence="4" id="KW-1185">Reference proteome</keyword>
<evidence type="ECO:0000313" key="3">
    <source>
        <dbReference type="EMBL" id="CAG9313835.1"/>
    </source>
</evidence>
<name>A0AAU9IFW3_9CILI</name>
<feature type="coiled-coil region" evidence="1">
    <location>
        <begin position="29"/>
        <end position="106"/>
    </location>
</feature>
<feature type="compositionally biased region" description="Acidic residues" evidence="2">
    <location>
        <begin position="410"/>
        <end position="422"/>
    </location>
</feature>
<evidence type="ECO:0000256" key="2">
    <source>
        <dbReference type="SAM" id="MobiDB-lite"/>
    </source>
</evidence>
<feature type="region of interest" description="Disordered" evidence="2">
    <location>
        <begin position="289"/>
        <end position="308"/>
    </location>
</feature>
<sequence>MFHLRKEDPPPRIQKETLSRTNQYYIAQVSQMEIKISELKAQLEAKNKEIQYLTNKLERAEEQAQSRLRDAISASSRTVKELETKIAKLEEENRQLKRQVNHNHDSADIKIELEYALRMKQIFEEKYREAKSQQLRADMKRETQSQEPRPSVNKSQVFDLQQELENAHQEKEKAQRHASLTDEENKKLHKKVEELDKSNAELNRKYITSLLKIRDLENKSSQDSSQHEDSHVKSLGSKAKSRAQGEIAPTITKKIVLPSSTVSSAPKAANLIKTSKDISFSRPVKTIKERRETGHHQTNQPTSEPPKASSIYAQAISKGLTIFQIPKPLTSSTKSITHKKTVKFPDMINEPRIDISLHKRNPDSQNSSPKTSIFGSPSNQGILKNKQGSFQKTVPNFTIALDKSSSNDTFGDEFPDEDELNT</sequence>
<feature type="region of interest" description="Disordered" evidence="2">
    <location>
        <begin position="134"/>
        <end position="187"/>
    </location>
</feature>
<organism evidence="3 4">
    <name type="scientific">Blepharisma stoltei</name>
    <dbReference type="NCBI Taxonomy" id="1481888"/>
    <lineage>
        <taxon>Eukaryota</taxon>
        <taxon>Sar</taxon>
        <taxon>Alveolata</taxon>
        <taxon>Ciliophora</taxon>
        <taxon>Postciliodesmatophora</taxon>
        <taxon>Heterotrichea</taxon>
        <taxon>Heterotrichida</taxon>
        <taxon>Blepharismidae</taxon>
        <taxon>Blepharisma</taxon>
    </lineage>
</organism>
<evidence type="ECO:0008006" key="5">
    <source>
        <dbReference type="Google" id="ProtNLM"/>
    </source>
</evidence>
<feature type="compositionally biased region" description="Basic and acidic residues" evidence="2">
    <location>
        <begin position="218"/>
        <end position="232"/>
    </location>
</feature>
<feature type="compositionally biased region" description="Polar residues" evidence="2">
    <location>
        <begin position="363"/>
        <end position="389"/>
    </location>
</feature>
<feature type="region of interest" description="Disordered" evidence="2">
    <location>
        <begin position="218"/>
        <end position="246"/>
    </location>
</feature>
<comment type="caution">
    <text evidence="3">The sequence shown here is derived from an EMBL/GenBank/DDBJ whole genome shotgun (WGS) entry which is preliminary data.</text>
</comment>
<evidence type="ECO:0000256" key="1">
    <source>
        <dbReference type="SAM" id="Coils"/>
    </source>
</evidence>
<gene>
    <name evidence="3" type="ORF">BSTOLATCC_MIC9639</name>
</gene>
<keyword evidence="1" id="KW-0175">Coiled coil</keyword>
<feature type="compositionally biased region" description="Polar residues" evidence="2">
    <location>
        <begin position="145"/>
        <end position="159"/>
    </location>
</feature>
<dbReference type="EMBL" id="CAJZBQ010000011">
    <property type="protein sequence ID" value="CAG9313835.1"/>
    <property type="molecule type" value="Genomic_DNA"/>
</dbReference>